<name>A0ABW2N1R8_9ACTN</name>
<keyword evidence="2" id="KW-1185">Reference proteome</keyword>
<protein>
    <recommendedName>
        <fullName evidence="3">ABM domain-containing protein</fullName>
    </recommendedName>
</protein>
<comment type="caution">
    <text evidence="1">The sequence shown here is derived from an EMBL/GenBank/DDBJ whole genome shotgun (WGS) entry which is preliminary data.</text>
</comment>
<dbReference type="SUPFAM" id="SSF54909">
    <property type="entry name" value="Dimeric alpha+beta barrel"/>
    <property type="match status" value="1"/>
</dbReference>
<evidence type="ECO:0000313" key="2">
    <source>
        <dbReference type="Proteomes" id="UP001596524"/>
    </source>
</evidence>
<dbReference type="Gene3D" id="3.30.70.100">
    <property type="match status" value="1"/>
</dbReference>
<gene>
    <name evidence="1" type="ORF">ACFQO6_13395</name>
</gene>
<reference evidence="2" key="1">
    <citation type="journal article" date="2019" name="Int. J. Syst. Evol. Microbiol.">
        <title>The Global Catalogue of Microorganisms (GCM) 10K type strain sequencing project: providing services to taxonomists for standard genome sequencing and annotation.</title>
        <authorList>
            <consortium name="The Broad Institute Genomics Platform"/>
            <consortium name="The Broad Institute Genome Sequencing Center for Infectious Disease"/>
            <person name="Wu L."/>
            <person name="Ma J."/>
        </authorList>
    </citation>
    <scope>NUCLEOTIDE SEQUENCE [LARGE SCALE GENOMIC DNA]</scope>
    <source>
        <strain evidence="2">FCH27</strain>
    </source>
</reference>
<accession>A0ABW2N1R8</accession>
<proteinExistence type="predicted"/>
<organism evidence="1 2">
    <name type="scientific">Nocardioides astragali</name>
    <dbReference type="NCBI Taxonomy" id="1776736"/>
    <lineage>
        <taxon>Bacteria</taxon>
        <taxon>Bacillati</taxon>
        <taxon>Actinomycetota</taxon>
        <taxon>Actinomycetes</taxon>
        <taxon>Propionibacteriales</taxon>
        <taxon>Nocardioidaceae</taxon>
        <taxon>Nocardioides</taxon>
    </lineage>
</organism>
<dbReference type="EMBL" id="JBHTCH010000014">
    <property type="protein sequence ID" value="MFC7361267.1"/>
    <property type="molecule type" value="Genomic_DNA"/>
</dbReference>
<dbReference type="InterPro" id="IPR011008">
    <property type="entry name" value="Dimeric_a/b-barrel"/>
</dbReference>
<evidence type="ECO:0008006" key="3">
    <source>
        <dbReference type="Google" id="ProtNLM"/>
    </source>
</evidence>
<dbReference type="Proteomes" id="UP001596524">
    <property type="component" value="Unassembled WGS sequence"/>
</dbReference>
<dbReference type="RefSeq" id="WP_255888225.1">
    <property type="nucleotide sequence ID" value="NZ_JAFMZM010000001.1"/>
</dbReference>
<evidence type="ECO:0000313" key="1">
    <source>
        <dbReference type="EMBL" id="MFC7361267.1"/>
    </source>
</evidence>
<sequence length="202" mass="22463">MFVQVIEGPVSDPQQAKTLLDRWVTELGPTADGWLGSTAGVTDDGTFVALARFESEEAARRNSDRPEQGEWWAQMAEVFTSEPEFHDSTEVDVDDHGDLDSAGFVQVMQGRTSDPQRARELMNDDNPEWQTYRPDVLGSLSAVHDGDAWTMAIYFSSEDEARAGEQKEPPESIRKAMAEVDSLTVGDTSYFDLKDPWLVSPS</sequence>